<evidence type="ECO:0000313" key="5">
    <source>
        <dbReference type="EMBL" id="BCK01540.1"/>
    </source>
</evidence>
<dbReference type="PANTHER" id="PTHR34220">
    <property type="entry name" value="SENSOR HISTIDINE KINASE YPDA"/>
    <property type="match status" value="1"/>
</dbReference>
<keyword evidence="1 5" id="KW-0808">Transferase</keyword>
<dbReference type="RefSeq" id="WP_225903736.1">
    <property type="nucleotide sequence ID" value="NZ_AP023368.1"/>
</dbReference>
<evidence type="ECO:0000313" key="6">
    <source>
        <dbReference type="Proteomes" id="UP000515703"/>
    </source>
</evidence>
<keyword evidence="2" id="KW-0902">Two-component regulatory system</keyword>
<evidence type="ECO:0000259" key="4">
    <source>
        <dbReference type="PROSITE" id="PS50109"/>
    </source>
</evidence>
<feature type="transmembrane region" description="Helical" evidence="3">
    <location>
        <begin position="310"/>
        <end position="332"/>
    </location>
</feature>
<dbReference type="InterPro" id="IPR050640">
    <property type="entry name" value="Bact_2-comp_sensor_kinase"/>
</dbReference>
<keyword evidence="3" id="KW-0472">Membrane</keyword>
<reference evidence="5 6" key="1">
    <citation type="submission" date="2020-08" db="EMBL/GenBank/DDBJ databases">
        <title>Draft genome sequencing of an Anaerocolumna strain isolated from anoxic soil subjected to BSD treatment.</title>
        <authorList>
            <person name="Uek A."/>
            <person name="Tonouchi A."/>
        </authorList>
    </citation>
    <scope>NUCLEOTIDE SEQUENCE [LARGE SCALE GENOMIC DNA]</scope>
    <source>
        <strain evidence="5 6">CTTW</strain>
    </source>
</reference>
<dbReference type="InterPro" id="IPR036890">
    <property type="entry name" value="HATPase_C_sf"/>
</dbReference>
<keyword evidence="3" id="KW-1133">Transmembrane helix</keyword>
<dbReference type="PROSITE" id="PS50109">
    <property type="entry name" value="HIS_KIN"/>
    <property type="match status" value="1"/>
</dbReference>
<feature type="transmembrane region" description="Helical" evidence="3">
    <location>
        <begin position="274"/>
        <end position="298"/>
    </location>
</feature>
<proteinExistence type="predicted"/>
<dbReference type="PANTHER" id="PTHR34220:SF7">
    <property type="entry name" value="SENSOR HISTIDINE KINASE YPDA"/>
    <property type="match status" value="1"/>
</dbReference>
<keyword evidence="1 5" id="KW-0418">Kinase</keyword>
<dbReference type="InterPro" id="IPR005467">
    <property type="entry name" value="His_kinase_dom"/>
</dbReference>
<dbReference type="Proteomes" id="UP000515703">
    <property type="component" value="Chromosome"/>
</dbReference>
<evidence type="ECO:0000256" key="1">
    <source>
        <dbReference type="ARBA" id="ARBA00022777"/>
    </source>
</evidence>
<evidence type="ECO:0000256" key="3">
    <source>
        <dbReference type="SAM" id="Phobius"/>
    </source>
</evidence>
<name>A0A7M3SAC2_9FIRM</name>
<gene>
    <name evidence="5" type="ORF">bsdcttw_45800</name>
</gene>
<dbReference type="KEGG" id="acht:bsdcttw_45800"/>
<feature type="transmembrane region" description="Helical" evidence="3">
    <location>
        <begin position="395"/>
        <end position="417"/>
    </location>
</feature>
<dbReference type="GO" id="GO:0000155">
    <property type="term" value="F:phosphorelay sensor kinase activity"/>
    <property type="evidence" value="ECO:0007669"/>
    <property type="project" value="InterPro"/>
</dbReference>
<reference evidence="5 6" key="2">
    <citation type="submission" date="2020-08" db="EMBL/GenBank/DDBJ databases">
        <authorList>
            <person name="Ueki A."/>
            <person name="Tonouchi A."/>
        </authorList>
    </citation>
    <scope>NUCLEOTIDE SEQUENCE [LARGE SCALE GENOMIC DNA]</scope>
    <source>
        <strain evidence="5 6">CTTW</strain>
    </source>
</reference>
<dbReference type="GO" id="GO:0016020">
    <property type="term" value="C:membrane"/>
    <property type="evidence" value="ECO:0007669"/>
    <property type="project" value="InterPro"/>
</dbReference>
<feature type="transmembrane region" description="Helical" evidence="3">
    <location>
        <begin position="243"/>
        <end position="262"/>
    </location>
</feature>
<dbReference type="Gene3D" id="2.60.120.260">
    <property type="entry name" value="Galactose-binding domain-like"/>
    <property type="match status" value="1"/>
</dbReference>
<feature type="transmembrane region" description="Helical" evidence="3">
    <location>
        <begin position="211"/>
        <end position="231"/>
    </location>
</feature>
<dbReference type="InterPro" id="IPR008979">
    <property type="entry name" value="Galactose-bd-like_sf"/>
</dbReference>
<dbReference type="InterPro" id="IPR010559">
    <property type="entry name" value="Sig_transdc_His_kin_internal"/>
</dbReference>
<dbReference type="Gene3D" id="3.30.565.10">
    <property type="entry name" value="Histidine kinase-like ATPase, C-terminal domain"/>
    <property type="match status" value="1"/>
</dbReference>
<dbReference type="EMBL" id="AP023368">
    <property type="protein sequence ID" value="BCK01540.1"/>
    <property type="molecule type" value="Genomic_DNA"/>
</dbReference>
<keyword evidence="3" id="KW-0812">Transmembrane</keyword>
<dbReference type="InterPro" id="IPR003594">
    <property type="entry name" value="HATPase_dom"/>
</dbReference>
<sequence length="641" mass="73098">MLKRSLSVITIILMFLILLIFSLPDHSKAHDQGIKAVKGNMELSDWDMKSRNILRLDGEWEFYWKQLLTPSDFSGENLSKPELTGYMQVPSLWNGKAPGGDRLPAFGSATYRLVLENIPYHGVLGLKKGNARFSSKVYVNGEELLSDGVPALDSKEYKSGNTPQVGFFRVNDKKIEIIVQVSNYEYPNSGIPVSLELGSEKAMLYRNQMDYVYSMAVFAILLTIAFLYFNFFIVARFHGLNEYVMLLFSAFCILFALGNALADQRPLLLLLPNISFTLAFKLKDFFLTGNFIVMLWVFHKFKRGFMPPRLIRILSVAYGSFMIIILIFPIFIYIKIYMFVMVCNTIILSVLFIQSILLYIRKAEGFLLFVAILSVNFYSLDAILFSFGFKTSSGYLQVYMMIFAAVMTLLLSMQYFTAIKQRQDSIKQSQEAEIAFLRAQINPHFLYNALNSVVSLCKSAPDKAEEVVVELSQYLRGSFDFKQMDAMSTLDKELKLLEAYLYIEKTRFGDRLNVEYDLDETLNFRIPPLILQPLVENAVIHGLLKSIAGGTVKISIFRQGNEAVFTVTDNGVGMERKQLDCLLEENPKTGGIGVWNINQRLKMLYNRGLSIKSEKGKGTQVSFSLPLSREEKQKKCFFKRM</sequence>
<feature type="transmembrane region" description="Helical" evidence="3">
    <location>
        <begin position="366"/>
        <end position="389"/>
    </location>
</feature>
<keyword evidence="6" id="KW-1185">Reference proteome</keyword>
<dbReference type="AlphaFoldDB" id="A0A7M3SAC2"/>
<dbReference type="Pfam" id="PF06580">
    <property type="entry name" value="His_kinase"/>
    <property type="match status" value="1"/>
</dbReference>
<dbReference type="SMART" id="SM00387">
    <property type="entry name" value="HATPase_c"/>
    <property type="match status" value="1"/>
</dbReference>
<dbReference type="Pfam" id="PF02518">
    <property type="entry name" value="HATPase_c"/>
    <property type="match status" value="1"/>
</dbReference>
<organism evidence="5 6">
    <name type="scientific">Anaerocolumna chitinilytica</name>
    <dbReference type="NCBI Taxonomy" id="1727145"/>
    <lineage>
        <taxon>Bacteria</taxon>
        <taxon>Bacillati</taxon>
        <taxon>Bacillota</taxon>
        <taxon>Clostridia</taxon>
        <taxon>Lachnospirales</taxon>
        <taxon>Lachnospiraceae</taxon>
        <taxon>Anaerocolumna</taxon>
    </lineage>
</organism>
<dbReference type="SUPFAM" id="SSF55874">
    <property type="entry name" value="ATPase domain of HSP90 chaperone/DNA topoisomerase II/histidine kinase"/>
    <property type="match status" value="1"/>
</dbReference>
<feature type="transmembrane region" description="Helical" evidence="3">
    <location>
        <begin position="338"/>
        <end position="359"/>
    </location>
</feature>
<dbReference type="SUPFAM" id="SSF49785">
    <property type="entry name" value="Galactose-binding domain-like"/>
    <property type="match status" value="1"/>
</dbReference>
<feature type="domain" description="Histidine kinase" evidence="4">
    <location>
        <begin position="530"/>
        <end position="629"/>
    </location>
</feature>
<evidence type="ECO:0000256" key="2">
    <source>
        <dbReference type="ARBA" id="ARBA00023012"/>
    </source>
</evidence>
<accession>A0A7M3SAC2</accession>
<protein>
    <submittedName>
        <fullName evidence="5">Histidine kinase</fullName>
    </submittedName>
</protein>